<sequence length="94" mass="10695">MSGEAELVGMEAETVLEQDITVKMSDKVIMVVKGLQSLPITQRAEINRAENETDLQIIYEYRIYTKKLSKSNIFTLEVTVDTNSIITATFHDRQ</sequence>
<dbReference type="Proteomes" id="UP000887580">
    <property type="component" value="Unplaced"/>
</dbReference>
<accession>A0AC35FZD1</accession>
<name>A0AC35FZD1_9BILA</name>
<evidence type="ECO:0000313" key="1">
    <source>
        <dbReference type="Proteomes" id="UP000887580"/>
    </source>
</evidence>
<evidence type="ECO:0000313" key="2">
    <source>
        <dbReference type="WBParaSite" id="PS1159_v2.g22550.t1"/>
    </source>
</evidence>
<organism evidence="1 2">
    <name type="scientific">Panagrolaimus sp. PS1159</name>
    <dbReference type="NCBI Taxonomy" id="55785"/>
    <lineage>
        <taxon>Eukaryota</taxon>
        <taxon>Metazoa</taxon>
        <taxon>Ecdysozoa</taxon>
        <taxon>Nematoda</taxon>
        <taxon>Chromadorea</taxon>
        <taxon>Rhabditida</taxon>
        <taxon>Tylenchina</taxon>
        <taxon>Panagrolaimomorpha</taxon>
        <taxon>Panagrolaimoidea</taxon>
        <taxon>Panagrolaimidae</taxon>
        <taxon>Panagrolaimus</taxon>
    </lineage>
</organism>
<protein>
    <submittedName>
        <fullName evidence="2">Uncharacterized protein</fullName>
    </submittedName>
</protein>
<dbReference type="WBParaSite" id="PS1159_v2.g22550.t1">
    <property type="protein sequence ID" value="PS1159_v2.g22550.t1"/>
    <property type="gene ID" value="PS1159_v2.g22550"/>
</dbReference>
<reference evidence="2" key="1">
    <citation type="submission" date="2022-11" db="UniProtKB">
        <authorList>
            <consortium name="WormBaseParasite"/>
        </authorList>
    </citation>
    <scope>IDENTIFICATION</scope>
</reference>
<proteinExistence type="predicted"/>